<proteinExistence type="predicted"/>
<name>A0AAD2DJM3_9LAMI</name>
<gene>
    <name evidence="2" type="ORF">FPE_LOCUS1686</name>
</gene>
<accession>A0AAD2DJM3</accession>
<dbReference type="PANTHER" id="PTHR48007">
    <property type="entry name" value="LEUCINE-RICH REPEAT RECEPTOR-LIKE PROTEIN KINASE PXC1"/>
    <property type="match status" value="1"/>
</dbReference>
<dbReference type="Proteomes" id="UP000834106">
    <property type="component" value="Chromosome 1"/>
</dbReference>
<keyword evidence="3" id="KW-1185">Reference proteome</keyword>
<dbReference type="EMBL" id="OU503036">
    <property type="protein sequence ID" value="CAI9754255.1"/>
    <property type="molecule type" value="Genomic_DNA"/>
</dbReference>
<sequence length="109" mass="12763">MVVAVKRLSEEDATWRFKEFETEMEAICRVQHCNIVRLRAYYQASDEKLLVYNFICNGSLYNALHEDRLEAALASTLELMKMKAKLLTNKSDTNVLWKQIDARCQSRRS</sequence>
<dbReference type="InterPro" id="IPR011009">
    <property type="entry name" value="Kinase-like_dom_sf"/>
</dbReference>
<dbReference type="InterPro" id="IPR001245">
    <property type="entry name" value="Ser-Thr/Tyr_kinase_cat_dom"/>
</dbReference>
<evidence type="ECO:0000313" key="2">
    <source>
        <dbReference type="EMBL" id="CAI9754255.1"/>
    </source>
</evidence>
<protein>
    <recommendedName>
        <fullName evidence="1">Serine-threonine/tyrosine-protein kinase catalytic domain-containing protein</fullName>
    </recommendedName>
</protein>
<evidence type="ECO:0000313" key="3">
    <source>
        <dbReference type="Proteomes" id="UP000834106"/>
    </source>
</evidence>
<dbReference type="PANTHER" id="PTHR48007:SF8">
    <property type="entry name" value="RECEPTOR PROTEIN KINASE-LIKE PROTEIN ZAR1"/>
    <property type="match status" value="1"/>
</dbReference>
<dbReference type="InterPro" id="IPR046959">
    <property type="entry name" value="PRK1-6/SRF4-like"/>
</dbReference>
<organism evidence="2 3">
    <name type="scientific">Fraxinus pennsylvanica</name>
    <dbReference type="NCBI Taxonomy" id="56036"/>
    <lineage>
        <taxon>Eukaryota</taxon>
        <taxon>Viridiplantae</taxon>
        <taxon>Streptophyta</taxon>
        <taxon>Embryophyta</taxon>
        <taxon>Tracheophyta</taxon>
        <taxon>Spermatophyta</taxon>
        <taxon>Magnoliopsida</taxon>
        <taxon>eudicotyledons</taxon>
        <taxon>Gunneridae</taxon>
        <taxon>Pentapetalae</taxon>
        <taxon>asterids</taxon>
        <taxon>lamiids</taxon>
        <taxon>Lamiales</taxon>
        <taxon>Oleaceae</taxon>
        <taxon>Oleeae</taxon>
        <taxon>Fraxinus</taxon>
    </lineage>
</organism>
<reference evidence="2" key="1">
    <citation type="submission" date="2023-05" db="EMBL/GenBank/DDBJ databases">
        <authorList>
            <person name="Huff M."/>
        </authorList>
    </citation>
    <scope>NUCLEOTIDE SEQUENCE</scope>
</reference>
<dbReference type="Gene3D" id="3.30.200.20">
    <property type="entry name" value="Phosphorylase Kinase, domain 1"/>
    <property type="match status" value="1"/>
</dbReference>
<dbReference type="AlphaFoldDB" id="A0AAD2DJM3"/>
<evidence type="ECO:0000259" key="1">
    <source>
        <dbReference type="Pfam" id="PF07714"/>
    </source>
</evidence>
<dbReference type="Pfam" id="PF07714">
    <property type="entry name" value="PK_Tyr_Ser-Thr"/>
    <property type="match status" value="1"/>
</dbReference>
<feature type="domain" description="Serine-threonine/tyrosine-protein kinase catalytic" evidence="1">
    <location>
        <begin position="2"/>
        <end position="89"/>
    </location>
</feature>
<dbReference type="SUPFAM" id="SSF56112">
    <property type="entry name" value="Protein kinase-like (PK-like)"/>
    <property type="match status" value="1"/>
</dbReference>
<dbReference type="GO" id="GO:0004672">
    <property type="term" value="F:protein kinase activity"/>
    <property type="evidence" value="ECO:0007669"/>
    <property type="project" value="InterPro"/>
</dbReference>